<organism evidence="2 4">
    <name type="scientific">Burkholderia ubonensis</name>
    <dbReference type="NCBI Taxonomy" id="101571"/>
    <lineage>
        <taxon>Bacteria</taxon>
        <taxon>Pseudomonadati</taxon>
        <taxon>Pseudomonadota</taxon>
        <taxon>Betaproteobacteria</taxon>
        <taxon>Burkholderiales</taxon>
        <taxon>Burkholderiaceae</taxon>
        <taxon>Burkholderia</taxon>
        <taxon>Burkholderia cepacia complex</taxon>
    </lineage>
</organism>
<feature type="transmembrane region" description="Helical" evidence="1">
    <location>
        <begin position="152"/>
        <end position="171"/>
    </location>
</feature>
<evidence type="ECO:0000313" key="3">
    <source>
        <dbReference type="EMBL" id="KWZ58748.1"/>
    </source>
</evidence>
<evidence type="ECO:0000313" key="2">
    <source>
        <dbReference type="EMBL" id="KWA67484.1"/>
    </source>
</evidence>
<sequence>MNNSPALSYGPRPIPVVAQSASRTAATLAWAALVIGLGLSPLGDFLSVYAAKGAATQGADARVSLLLRGMMIAGLMAALLSGCRVSLAGLRRTILFAFVLCATLGSFVLGALTGRELLEQMVFALKVFTFFVYPAAMLMLSDRRLAQIESVVFVSLLVYGLSIVIGASLSIDMFRSYQADTQIQIRSGYKGIIYAQNEAAALVVAAIGFGYLHALLRGWTWRSVALVACMLVAAALTGTKGAMLGALGVTCAYLYARHNALKASWYAGIALTVLGAAAAGAYLFIPKVTAAVDLSLRYFEYRGGRIGNDKVLTLLLSGRNLKFANVWADLQQNHYIALLTGGHPVVRYMVEIDVPDLILAFGFPIFVMYFASLTRAFVRGGQHRSANRFGWLFFFVLIAMASSAGHVLGSAVVGPYLALIVVMIRRARRPARDVAFHSPSI</sequence>
<feature type="transmembrane region" description="Helical" evidence="1">
    <location>
        <begin position="28"/>
        <end position="51"/>
    </location>
</feature>
<evidence type="ECO:0000313" key="4">
    <source>
        <dbReference type="Proteomes" id="UP000060630"/>
    </source>
</evidence>
<feature type="transmembrane region" description="Helical" evidence="1">
    <location>
        <begin position="192"/>
        <end position="212"/>
    </location>
</feature>
<feature type="transmembrane region" description="Helical" evidence="1">
    <location>
        <begin position="63"/>
        <end position="82"/>
    </location>
</feature>
<dbReference type="EMBL" id="LPHD01000247">
    <property type="protein sequence ID" value="KWA67484.1"/>
    <property type="molecule type" value="Genomic_DNA"/>
</dbReference>
<evidence type="ECO:0000313" key="5">
    <source>
        <dbReference type="Proteomes" id="UP000070119"/>
    </source>
</evidence>
<protein>
    <recommendedName>
        <fullName evidence="6">Polymerase</fullName>
    </recommendedName>
</protein>
<dbReference type="AlphaFoldDB" id="A0A119H526"/>
<evidence type="ECO:0000256" key="1">
    <source>
        <dbReference type="SAM" id="Phobius"/>
    </source>
</evidence>
<feature type="transmembrane region" description="Helical" evidence="1">
    <location>
        <begin position="224"/>
        <end position="256"/>
    </location>
</feature>
<evidence type="ECO:0008006" key="6">
    <source>
        <dbReference type="Google" id="ProtNLM"/>
    </source>
</evidence>
<reference evidence="3 5" key="2">
    <citation type="submission" date="2015-11" db="EMBL/GenBank/DDBJ databases">
        <authorList>
            <person name="Sahl J."/>
            <person name="Wagner D."/>
            <person name="Keim P."/>
        </authorList>
    </citation>
    <scope>NUCLEOTIDE SEQUENCE [LARGE SCALE GENOMIC DNA]</scope>
    <source>
        <strain evidence="3 5">MSMB1157</strain>
    </source>
</reference>
<name>A0A119H526_9BURK</name>
<keyword evidence="1" id="KW-0812">Transmembrane</keyword>
<keyword evidence="1" id="KW-1133">Transmembrane helix</keyword>
<feature type="transmembrane region" description="Helical" evidence="1">
    <location>
        <begin position="385"/>
        <end position="401"/>
    </location>
</feature>
<proteinExistence type="predicted"/>
<dbReference type="Proteomes" id="UP000070119">
    <property type="component" value="Unassembled WGS sequence"/>
</dbReference>
<dbReference type="EMBL" id="LNJU01000002">
    <property type="protein sequence ID" value="KWZ58748.1"/>
    <property type="molecule type" value="Genomic_DNA"/>
</dbReference>
<dbReference type="RefSeq" id="WP_060193917.1">
    <property type="nucleotide sequence ID" value="NZ_LNJU01000002.1"/>
</dbReference>
<feature type="transmembrane region" description="Helical" evidence="1">
    <location>
        <begin position="94"/>
        <end position="114"/>
    </location>
</feature>
<feature type="transmembrane region" description="Helical" evidence="1">
    <location>
        <begin position="263"/>
        <end position="285"/>
    </location>
</feature>
<accession>A0A119H526</accession>
<dbReference type="Proteomes" id="UP000060630">
    <property type="component" value="Unassembled WGS sequence"/>
</dbReference>
<keyword evidence="1" id="KW-0472">Membrane</keyword>
<reference evidence="2 4" key="1">
    <citation type="submission" date="2015-11" db="EMBL/GenBank/DDBJ databases">
        <title>Expanding the genomic diversity of Burkholderia species for the development of highly accurate diagnostics.</title>
        <authorList>
            <person name="Sahl J."/>
            <person name="Keim P."/>
            <person name="Wagner D."/>
        </authorList>
    </citation>
    <scope>NUCLEOTIDE SEQUENCE [LARGE SCALE GENOMIC DNA]</scope>
    <source>
        <strain evidence="2 4">MSMB2087WGS</strain>
    </source>
</reference>
<feature type="transmembrane region" description="Helical" evidence="1">
    <location>
        <begin position="357"/>
        <end position="378"/>
    </location>
</feature>
<gene>
    <name evidence="3" type="ORF">WK57_16800</name>
    <name evidence="2" type="ORF">WL29_10395</name>
</gene>
<comment type="caution">
    <text evidence="2">The sequence shown here is derived from an EMBL/GenBank/DDBJ whole genome shotgun (WGS) entry which is preliminary data.</text>
</comment>
<feature type="transmembrane region" description="Helical" evidence="1">
    <location>
        <begin position="121"/>
        <end position="140"/>
    </location>
</feature>